<accession>D1ALC6</accession>
<dbReference type="Proteomes" id="UP000000845">
    <property type="component" value="Chromosome"/>
</dbReference>
<gene>
    <name evidence="1" type="ordered locus">Sterm_2416</name>
</gene>
<evidence type="ECO:0000313" key="1">
    <source>
        <dbReference type="EMBL" id="ACZ09269.1"/>
    </source>
</evidence>
<organism evidence="1 2">
    <name type="scientific">Sebaldella termitidis (strain ATCC 33386 / NCTC 11300)</name>
    <dbReference type="NCBI Taxonomy" id="526218"/>
    <lineage>
        <taxon>Bacteria</taxon>
        <taxon>Fusobacteriati</taxon>
        <taxon>Fusobacteriota</taxon>
        <taxon>Fusobacteriia</taxon>
        <taxon>Fusobacteriales</taxon>
        <taxon>Leptotrichiaceae</taxon>
        <taxon>Sebaldella</taxon>
    </lineage>
</organism>
<dbReference type="AlphaFoldDB" id="D1ALC6"/>
<reference evidence="1 2" key="2">
    <citation type="journal article" date="2010" name="Stand. Genomic Sci.">
        <title>Complete genome sequence of Sebaldella termitidis type strain (NCTC 11300).</title>
        <authorList>
            <person name="Harmon-Smith M."/>
            <person name="Celia L."/>
            <person name="Chertkov O."/>
            <person name="Lapidus A."/>
            <person name="Copeland A."/>
            <person name="Glavina Del Rio T."/>
            <person name="Nolan M."/>
            <person name="Lucas S."/>
            <person name="Tice H."/>
            <person name="Cheng J.F."/>
            <person name="Han C."/>
            <person name="Detter J.C."/>
            <person name="Bruce D."/>
            <person name="Goodwin L."/>
            <person name="Pitluck S."/>
            <person name="Pati A."/>
            <person name="Liolios K."/>
            <person name="Ivanova N."/>
            <person name="Mavromatis K."/>
            <person name="Mikhailova N."/>
            <person name="Chen A."/>
            <person name="Palaniappan K."/>
            <person name="Land M."/>
            <person name="Hauser L."/>
            <person name="Chang Y.J."/>
            <person name="Jeffries C.D."/>
            <person name="Brettin T."/>
            <person name="Goker M."/>
            <person name="Beck B."/>
            <person name="Bristow J."/>
            <person name="Eisen J.A."/>
            <person name="Markowitz V."/>
            <person name="Hugenholtz P."/>
            <person name="Kyrpides N.C."/>
            <person name="Klenk H.P."/>
            <person name="Chen F."/>
        </authorList>
    </citation>
    <scope>NUCLEOTIDE SEQUENCE [LARGE SCALE GENOMIC DNA]</scope>
    <source>
        <strain evidence="2">ATCC 33386 / NCTC 11300</strain>
    </source>
</reference>
<protein>
    <recommendedName>
        <fullName evidence="3">Radical SAM protein</fullName>
    </recommendedName>
</protein>
<evidence type="ECO:0008006" key="3">
    <source>
        <dbReference type="Google" id="ProtNLM"/>
    </source>
</evidence>
<dbReference type="eggNOG" id="COG1244">
    <property type="taxonomic scope" value="Bacteria"/>
</dbReference>
<name>D1ALC6_SEBTE</name>
<dbReference type="RefSeq" id="WP_012861863.1">
    <property type="nucleotide sequence ID" value="NC_013517.1"/>
</dbReference>
<dbReference type="STRING" id="526218.Sterm_2416"/>
<proteinExistence type="predicted"/>
<reference evidence="2" key="1">
    <citation type="submission" date="2009-09" db="EMBL/GenBank/DDBJ databases">
        <title>The complete chromosome of Sebaldella termitidis ATCC 33386.</title>
        <authorList>
            <consortium name="US DOE Joint Genome Institute (JGI-PGF)"/>
            <person name="Lucas S."/>
            <person name="Copeland A."/>
            <person name="Lapidus A."/>
            <person name="Glavina del Rio T."/>
            <person name="Dalin E."/>
            <person name="Tice H."/>
            <person name="Bruce D."/>
            <person name="Goodwin L."/>
            <person name="Pitluck S."/>
            <person name="Kyrpides N."/>
            <person name="Mavromatis K."/>
            <person name="Ivanova N."/>
            <person name="Mikhailova N."/>
            <person name="Sims D."/>
            <person name="Meincke L."/>
            <person name="Brettin T."/>
            <person name="Detter J.C."/>
            <person name="Han C."/>
            <person name="Larimer F."/>
            <person name="Land M."/>
            <person name="Hauser L."/>
            <person name="Markowitz V."/>
            <person name="Cheng J.F."/>
            <person name="Hugenholtz P."/>
            <person name="Woyke T."/>
            <person name="Wu D."/>
            <person name="Eisen J.A."/>
        </authorList>
    </citation>
    <scope>NUCLEOTIDE SEQUENCE [LARGE SCALE GENOMIC DNA]</scope>
    <source>
        <strain evidence="2">ATCC 33386 / NCTC 11300</strain>
    </source>
</reference>
<dbReference type="EMBL" id="CP001739">
    <property type="protein sequence ID" value="ACZ09269.1"/>
    <property type="molecule type" value="Genomic_DNA"/>
</dbReference>
<dbReference type="KEGG" id="str:Sterm_2416"/>
<keyword evidence="2" id="KW-1185">Reference proteome</keyword>
<evidence type="ECO:0000313" key="2">
    <source>
        <dbReference type="Proteomes" id="UP000000845"/>
    </source>
</evidence>
<sequence>MERYNKITDKNQREILLLKSFACSYGKCAFCNYILDNSYDENEINQINIDLLNKITGEFGCLEIINSASVFELPLRTLEYIRKTADEKNIKIIYFEVYFSYIKRLNEIINFFPNQEIRFKVGIETFDNNYRTKILKKNFLLNDYTQLSNFYSCCLLICTEGQTKEQISNDIETALKYFKEITINVFINNNTEITRNEELVKWFLTEKYPLLLNKKNIEILIDNKDLGVYVQ</sequence>
<dbReference type="HOGENOM" id="CLU_103667_0_0_0"/>